<protein>
    <submittedName>
        <fullName evidence="2">Uncharacterized protein</fullName>
    </submittedName>
</protein>
<name>A0A8X6J8C0_NEPPI</name>
<sequence length="105" mass="12248">MAFELDEDFRTVEYASPDKMNKNVEDVRKHLENIEFISVTVKQTQDGFLMFSRNIKMYLVPNLDTKVEVHSCQNYREIFAKETQIIQGPYYFTKGSRSADKGIIG</sequence>
<evidence type="ECO:0000313" key="2">
    <source>
        <dbReference type="EMBL" id="GFS45487.1"/>
    </source>
</evidence>
<evidence type="ECO:0000313" key="1">
    <source>
        <dbReference type="EMBL" id="GFS45485.1"/>
    </source>
</evidence>
<gene>
    <name evidence="1" type="ORF">NPIL_297981</name>
    <name evidence="2" type="ORF">NPIL_297991</name>
</gene>
<dbReference type="AlphaFoldDB" id="A0A8X6J8C0"/>
<accession>A0A8X6J8C0</accession>
<reference evidence="2" key="1">
    <citation type="submission" date="2020-08" db="EMBL/GenBank/DDBJ databases">
        <title>Multicomponent nature underlies the extraordinary mechanical properties of spider dragline silk.</title>
        <authorList>
            <person name="Kono N."/>
            <person name="Nakamura H."/>
            <person name="Mori M."/>
            <person name="Yoshida Y."/>
            <person name="Ohtoshi R."/>
            <person name="Malay A.D."/>
            <person name="Moran D.A.P."/>
            <person name="Tomita M."/>
            <person name="Numata K."/>
            <person name="Arakawa K."/>
        </authorList>
    </citation>
    <scope>NUCLEOTIDE SEQUENCE</scope>
</reference>
<organism evidence="2 3">
    <name type="scientific">Nephila pilipes</name>
    <name type="common">Giant wood spider</name>
    <name type="synonym">Nephila maculata</name>
    <dbReference type="NCBI Taxonomy" id="299642"/>
    <lineage>
        <taxon>Eukaryota</taxon>
        <taxon>Metazoa</taxon>
        <taxon>Ecdysozoa</taxon>
        <taxon>Arthropoda</taxon>
        <taxon>Chelicerata</taxon>
        <taxon>Arachnida</taxon>
        <taxon>Araneae</taxon>
        <taxon>Araneomorphae</taxon>
        <taxon>Entelegynae</taxon>
        <taxon>Araneoidea</taxon>
        <taxon>Nephilidae</taxon>
        <taxon>Nephila</taxon>
    </lineage>
</organism>
<comment type="caution">
    <text evidence="2">The sequence shown here is derived from an EMBL/GenBank/DDBJ whole genome shotgun (WGS) entry which is preliminary data.</text>
</comment>
<evidence type="ECO:0000313" key="3">
    <source>
        <dbReference type="Proteomes" id="UP000887013"/>
    </source>
</evidence>
<keyword evidence="3" id="KW-1185">Reference proteome</keyword>
<dbReference type="EMBL" id="BMAW01090549">
    <property type="protein sequence ID" value="GFS45485.1"/>
    <property type="molecule type" value="Genomic_DNA"/>
</dbReference>
<dbReference type="EMBL" id="BMAW01090549">
    <property type="protein sequence ID" value="GFS45487.1"/>
    <property type="molecule type" value="Genomic_DNA"/>
</dbReference>
<dbReference type="Proteomes" id="UP000887013">
    <property type="component" value="Unassembled WGS sequence"/>
</dbReference>
<proteinExistence type="predicted"/>